<comment type="subcellular location">
    <subcellularLocation>
        <location evidence="1">Membrane</location>
        <topology evidence="1">Multi-pass membrane protein</topology>
    </subcellularLocation>
</comment>
<dbReference type="Pfam" id="PF07291">
    <property type="entry name" value="MauE"/>
    <property type="match status" value="1"/>
</dbReference>
<dbReference type="eggNOG" id="ENOG502Z9VN">
    <property type="taxonomic scope" value="Bacteria"/>
</dbReference>
<reference evidence="7 8" key="1">
    <citation type="journal article" date="2009" name="Appl. Environ. Microbiol.">
        <title>Novel features of the polysaccharide-digesting gliding bacterium Flavobacterium johnsoniae as revealed by genome sequence analysis.</title>
        <authorList>
            <person name="McBride M.J."/>
            <person name="Xie G."/>
            <person name="Martens E.C."/>
            <person name="Lapidus A."/>
            <person name="Henrissat B."/>
            <person name="Rhodes R.G."/>
            <person name="Goltsman E."/>
            <person name="Wang W."/>
            <person name="Xu J."/>
            <person name="Hunnicutt D.W."/>
            <person name="Staroscik A.M."/>
            <person name="Hoover T.R."/>
            <person name="Cheng Y.Q."/>
            <person name="Stein J.L."/>
        </authorList>
    </citation>
    <scope>NUCLEOTIDE SEQUENCE [LARGE SCALE GENOMIC DNA]</scope>
    <source>
        <strain evidence="8">ATCC 17061 / DSM 2064 / JCM 8514 / BCRC 14874 / CCUG 350202 / NBRC 14942 / NCIMB 11054 / UW101</strain>
    </source>
</reference>
<evidence type="ECO:0000256" key="3">
    <source>
        <dbReference type="ARBA" id="ARBA00022989"/>
    </source>
</evidence>
<dbReference type="RefSeq" id="WP_012025541.1">
    <property type="nucleotide sequence ID" value="NC_009441.1"/>
</dbReference>
<keyword evidence="4 5" id="KW-0472">Membrane</keyword>
<evidence type="ECO:0000313" key="8">
    <source>
        <dbReference type="Proteomes" id="UP000006694"/>
    </source>
</evidence>
<feature type="transmembrane region" description="Helical" evidence="5">
    <location>
        <begin position="153"/>
        <end position="174"/>
    </location>
</feature>
<dbReference type="HOGENOM" id="CLU_042391_0_0_10"/>
<feature type="transmembrane region" description="Helical" evidence="5">
    <location>
        <begin position="78"/>
        <end position="100"/>
    </location>
</feature>
<dbReference type="GO" id="GO:0030416">
    <property type="term" value="P:methylamine metabolic process"/>
    <property type="evidence" value="ECO:0007669"/>
    <property type="project" value="InterPro"/>
</dbReference>
<dbReference type="EMBL" id="CP000685">
    <property type="protein sequence ID" value="ABQ06574.1"/>
    <property type="molecule type" value="Genomic_DNA"/>
</dbReference>
<keyword evidence="2 5" id="KW-0812">Transmembrane</keyword>
<keyword evidence="3 5" id="KW-1133">Transmembrane helix</keyword>
<feature type="transmembrane region" description="Helical" evidence="5">
    <location>
        <begin position="47"/>
        <end position="71"/>
    </location>
</feature>
<evidence type="ECO:0000259" key="6">
    <source>
        <dbReference type="Pfam" id="PF07291"/>
    </source>
</evidence>
<evidence type="ECO:0000256" key="5">
    <source>
        <dbReference type="SAM" id="Phobius"/>
    </source>
</evidence>
<evidence type="ECO:0000256" key="2">
    <source>
        <dbReference type="ARBA" id="ARBA00022692"/>
    </source>
</evidence>
<keyword evidence="8" id="KW-1185">Reference proteome</keyword>
<organism evidence="7 8">
    <name type="scientific">Flavobacterium johnsoniae (strain ATCC 17061 / DSM 2064 / JCM 8514 / BCRC 14874 / CCUG 350202 / NBRC 14942 / NCIMB 11054 / UW101)</name>
    <name type="common">Cytophaga johnsonae</name>
    <dbReference type="NCBI Taxonomy" id="376686"/>
    <lineage>
        <taxon>Bacteria</taxon>
        <taxon>Pseudomonadati</taxon>
        <taxon>Bacteroidota</taxon>
        <taxon>Flavobacteriia</taxon>
        <taxon>Flavobacteriales</taxon>
        <taxon>Flavobacteriaceae</taxon>
        <taxon>Flavobacterium</taxon>
    </lineage>
</organism>
<feature type="transmembrane region" description="Helical" evidence="5">
    <location>
        <begin position="120"/>
        <end position="138"/>
    </location>
</feature>
<dbReference type="GeneID" id="31766469"/>
<protein>
    <recommendedName>
        <fullName evidence="6">Methylamine utilisation protein MauE domain-containing protein</fullName>
    </recommendedName>
</protein>
<gene>
    <name evidence="7" type="ordered locus">Fjoh_3560</name>
</gene>
<dbReference type="GO" id="GO:0016020">
    <property type="term" value="C:membrane"/>
    <property type="evidence" value="ECO:0007669"/>
    <property type="project" value="UniProtKB-SubCell"/>
</dbReference>
<proteinExistence type="predicted"/>
<sequence>MKVQFNFRSAVIEIICMLYVLLFVYAATSKLLDFQHFKIELGQSPLLSAFAEWIAVLVPAAEYITCLLLIIPRFRLTGLFLAYGLMVMFTVYIFIILNYTSFVPCSCGGVLEKLDWKSHMIFNLVFVCLAVLGILLHVRRNKMNGHQIKRVKIIRAFSAVTVCGICIVSILFIISENIIHYHNKLTRRFPQTPIQQEAVADLKLNSFYIAGVDDSHVYLGNTTAPLLVTTLNTRLFKTDEKMIDLARKDLPFRAVKISVQSPYFFVTDGTIPVVFRGRIQEWKAKLVFIGGEYFTTALALDSLTVAVVTNNSKTGDNVLGTITVGKNGKTILNPLILQKQVDGVFDTDGHLLYSKAMDKVVFLYYYRNQFTIADKSLKITDKGTTIDTITKAQLNIVRDKKHHQRKFSSPPLFVNKNCSLYRNLLFVNSAIPGRYEDDRIWKEASIIDVYNLNDKSYLMSFCIYNLEGKKMKSFTVLDDKIYVLVGTKIIRYKIGMKITSKYITKDK</sequence>
<evidence type="ECO:0000256" key="4">
    <source>
        <dbReference type="ARBA" id="ARBA00023136"/>
    </source>
</evidence>
<dbReference type="InterPro" id="IPR009908">
    <property type="entry name" value="Methylamine_util_MauE"/>
</dbReference>
<dbReference type="KEGG" id="fjo:Fjoh_3560"/>
<dbReference type="OrthoDB" id="673785at2"/>
<evidence type="ECO:0000313" key="7">
    <source>
        <dbReference type="EMBL" id="ABQ06574.1"/>
    </source>
</evidence>
<name>A5FDZ5_FLAJ1</name>
<dbReference type="AlphaFoldDB" id="A5FDZ5"/>
<feature type="transmembrane region" description="Helical" evidence="5">
    <location>
        <begin position="7"/>
        <end position="27"/>
    </location>
</feature>
<dbReference type="Proteomes" id="UP000006694">
    <property type="component" value="Chromosome"/>
</dbReference>
<evidence type="ECO:0000256" key="1">
    <source>
        <dbReference type="ARBA" id="ARBA00004141"/>
    </source>
</evidence>
<feature type="domain" description="Methylamine utilisation protein MauE" evidence="6">
    <location>
        <begin position="10"/>
        <end position="135"/>
    </location>
</feature>
<accession>A5FDZ5</accession>
<dbReference type="STRING" id="376686.Fjoh_3560"/>